<dbReference type="GO" id="GO:0003729">
    <property type="term" value="F:mRNA binding"/>
    <property type="evidence" value="ECO:0000318"/>
    <property type="project" value="GO_Central"/>
</dbReference>
<evidence type="ECO:0000313" key="3">
    <source>
        <dbReference type="EMBL" id="PNR60530.1"/>
    </source>
</evidence>
<evidence type="ECO:0000256" key="1">
    <source>
        <dbReference type="ARBA" id="ARBA00005655"/>
    </source>
</evidence>
<dbReference type="OrthoDB" id="10266921at2759"/>
<dbReference type="EnsemblPlants" id="Pp3c2_28450V3.1">
    <property type="protein sequence ID" value="Pp3c2_28450V3.1"/>
    <property type="gene ID" value="Pp3c2_28450"/>
</dbReference>
<evidence type="ECO:0000313" key="4">
    <source>
        <dbReference type="EnsemblPlants" id="Pp3c2_28450V3.1"/>
    </source>
</evidence>
<dbReference type="EMBL" id="ABEU02000002">
    <property type="protein sequence ID" value="PNR60530.1"/>
    <property type="molecule type" value="Genomic_DNA"/>
</dbReference>
<reference evidence="3 5" key="1">
    <citation type="journal article" date="2008" name="Science">
        <title>The Physcomitrella genome reveals evolutionary insights into the conquest of land by plants.</title>
        <authorList>
            <person name="Rensing S."/>
            <person name="Lang D."/>
            <person name="Zimmer A."/>
            <person name="Terry A."/>
            <person name="Salamov A."/>
            <person name="Shapiro H."/>
            <person name="Nishiyama T."/>
            <person name="Perroud P.-F."/>
            <person name="Lindquist E."/>
            <person name="Kamisugi Y."/>
            <person name="Tanahashi T."/>
            <person name="Sakakibara K."/>
            <person name="Fujita T."/>
            <person name="Oishi K."/>
            <person name="Shin-I T."/>
            <person name="Kuroki Y."/>
            <person name="Toyoda A."/>
            <person name="Suzuki Y."/>
            <person name="Hashimoto A."/>
            <person name="Yamaguchi K."/>
            <person name="Sugano A."/>
            <person name="Kohara Y."/>
            <person name="Fujiyama A."/>
            <person name="Anterola A."/>
            <person name="Aoki S."/>
            <person name="Ashton N."/>
            <person name="Barbazuk W.B."/>
            <person name="Barker E."/>
            <person name="Bennetzen J."/>
            <person name="Bezanilla M."/>
            <person name="Blankenship R."/>
            <person name="Cho S.H."/>
            <person name="Dutcher S."/>
            <person name="Estelle M."/>
            <person name="Fawcett J.A."/>
            <person name="Gundlach H."/>
            <person name="Hanada K."/>
            <person name="Heyl A."/>
            <person name="Hicks K.A."/>
            <person name="Hugh J."/>
            <person name="Lohr M."/>
            <person name="Mayer K."/>
            <person name="Melkozernov A."/>
            <person name="Murata T."/>
            <person name="Nelson D."/>
            <person name="Pils B."/>
            <person name="Prigge M."/>
            <person name="Reiss B."/>
            <person name="Renner T."/>
            <person name="Rombauts S."/>
            <person name="Rushton P."/>
            <person name="Sanderfoot A."/>
            <person name="Schween G."/>
            <person name="Shiu S.-H."/>
            <person name="Stueber K."/>
            <person name="Theodoulou F.L."/>
            <person name="Tu H."/>
            <person name="Van de Peer Y."/>
            <person name="Verrier P.J."/>
            <person name="Waters E."/>
            <person name="Wood A."/>
            <person name="Yang L."/>
            <person name="Cove D."/>
            <person name="Cuming A."/>
            <person name="Hasebe M."/>
            <person name="Lucas S."/>
            <person name="Mishler D.B."/>
            <person name="Reski R."/>
            <person name="Grigoriev I."/>
            <person name="Quatrano R.S."/>
            <person name="Boore J.L."/>
        </authorList>
    </citation>
    <scope>NUCLEOTIDE SEQUENCE [LARGE SCALE GENOMIC DNA]</scope>
    <source>
        <strain evidence="4 5">cv. Gransden 2004</strain>
    </source>
</reference>
<proteinExistence type="inferred from homology"/>
<dbReference type="AlphaFoldDB" id="A0A2K1L3C3"/>
<dbReference type="Pfam" id="PF03194">
    <property type="entry name" value="LUC7"/>
    <property type="match status" value="1"/>
</dbReference>
<dbReference type="STRING" id="3218.A0A2K1L3C3"/>
<organism evidence="3">
    <name type="scientific">Physcomitrium patens</name>
    <name type="common">Spreading-leaved earth moss</name>
    <name type="synonym">Physcomitrella patens</name>
    <dbReference type="NCBI Taxonomy" id="3218"/>
    <lineage>
        <taxon>Eukaryota</taxon>
        <taxon>Viridiplantae</taxon>
        <taxon>Streptophyta</taxon>
        <taxon>Embryophyta</taxon>
        <taxon>Bryophyta</taxon>
        <taxon>Bryophytina</taxon>
        <taxon>Bryopsida</taxon>
        <taxon>Funariidae</taxon>
        <taxon>Funariales</taxon>
        <taxon>Funariaceae</taxon>
        <taxon>Physcomitrium</taxon>
    </lineage>
</organism>
<dbReference type="RefSeq" id="XP_024359009.1">
    <property type="nucleotide sequence ID" value="XM_024503241.2"/>
</dbReference>
<gene>
    <name evidence="4" type="primary">LOC112274079</name>
    <name evidence="3" type="ORF">PHYPA_003323</name>
</gene>
<evidence type="ECO:0008006" key="6">
    <source>
        <dbReference type="Google" id="ProtNLM"/>
    </source>
</evidence>
<dbReference type="GO" id="GO:0005685">
    <property type="term" value="C:U1 snRNP"/>
    <property type="evidence" value="ECO:0000318"/>
    <property type="project" value="GO_Central"/>
</dbReference>
<evidence type="ECO:0000256" key="2">
    <source>
        <dbReference type="SAM" id="MobiDB-lite"/>
    </source>
</evidence>
<feature type="compositionally biased region" description="Basic and acidic residues" evidence="2">
    <location>
        <begin position="279"/>
        <end position="335"/>
    </location>
</feature>
<comment type="similarity">
    <text evidence="1">Belongs to the Luc7 family.</text>
</comment>
<dbReference type="GeneID" id="112274079"/>
<keyword evidence="5" id="KW-1185">Reference proteome</keyword>
<reference evidence="3 5" key="2">
    <citation type="journal article" date="2018" name="Plant J.">
        <title>The Physcomitrella patens chromosome-scale assembly reveals moss genome structure and evolution.</title>
        <authorList>
            <person name="Lang D."/>
            <person name="Ullrich K.K."/>
            <person name="Murat F."/>
            <person name="Fuchs J."/>
            <person name="Jenkins J."/>
            <person name="Haas F.B."/>
            <person name="Piednoel M."/>
            <person name="Gundlach H."/>
            <person name="Van Bel M."/>
            <person name="Meyberg R."/>
            <person name="Vives C."/>
            <person name="Morata J."/>
            <person name="Symeonidi A."/>
            <person name="Hiss M."/>
            <person name="Muchero W."/>
            <person name="Kamisugi Y."/>
            <person name="Saleh O."/>
            <person name="Blanc G."/>
            <person name="Decker E.L."/>
            <person name="van Gessel N."/>
            <person name="Grimwood J."/>
            <person name="Hayes R.D."/>
            <person name="Graham S.W."/>
            <person name="Gunter L.E."/>
            <person name="McDaniel S.F."/>
            <person name="Hoernstein S.N.W."/>
            <person name="Larsson A."/>
            <person name="Li F.W."/>
            <person name="Perroud P.F."/>
            <person name="Phillips J."/>
            <person name="Ranjan P."/>
            <person name="Rokshar D.S."/>
            <person name="Rothfels C.J."/>
            <person name="Schneider L."/>
            <person name="Shu S."/>
            <person name="Stevenson D.W."/>
            <person name="Thummler F."/>
            <person name="Tillich M."/>
            <person name="Villarreal Aguilar J.C."/>
            <person name="Widiez T."/>
            <person name="Wong G.K."/>
            <person name="Wymore A."/>
            <person name="Zhang Y."/>
            <person name="Zimmer A.D."/>
            <person name="Quatrano R.S."/>
            <person name="Mayer K.F.X."/>
            <person name="Goodstein D."/>
            <person name="Casacuberta J.M."/>
            <person name="Vandepoele K."/>
            <person name="Reski R."/>
            <person name="Cuming A.C."/>
            <person name="Tuskan G.A."/>
            <person name="Maumus F."/>
            <person name="Salse J."/>
            <person name="Schmutz J."/>
            <person name="Rensing S.A."/>
        </authorList>
    </citation>
    <scope>NUCLEOTIDE SEQUENCE [LARGE SCALE GENOMIC DNA]</scope>
    <source>
        <strain evidence="4 5">cv. Gransden 2004</strain>
    </source>
</reference>
<accession>A0A2K1L3C3</accession>
<sequence length="367" mass="42534">MVEAQRALLDELMGTARDLTAEERKGHCEMQWDDPLVCTCFLVNFCPHDLFVNTKSDLGPCPKIHDPKLKESYQQSTRHDNYVPRFEAQLFQFCEKLVQDLDRKVRRGRERLAQDANTSTMLMPISTEKSDLLVNIEESIKKLLEKIEVFGEVGQVDEAEALMKKVDMLNMEKAILTQQITNERGLILSQEKKMALCETCGSFLVANDATERTHSHMTGKQHVGYGLVRHYLLHYQAQREKSRDENQATMPSGEDLSPIRVGGSVDKKKKHNNNNNQDEGGKDKLSPAREKEKDRDREKGREKEKEREKDRDREKSRAKEKDKWRREWSRKHSDPLWHTTSPYRHHLNGGGDADCRKRRRTDHAGAN</sequence>
<dbReference type="GO" id="GO:0071004">
    <property type="term" value="C:U2-type prespliceosome"/>
    <property type="evidence" value="ECO:0000318"/>
    <property type="project" value="GO_Central"/>
</dbReference>
<dbReference type="GO" id="GO:0006376">
    <property type="term" value="P:mRNA splice site recognition"/>
    <property type="evidence" value="ECO:0000318"/>
    <property type="project" value="GO_Central"/>
</dbReference>
<feature type="region of interest" description="Disordered" evidence="2">
    <location>
        <begin position="238"/>
        <end position="367"/>
    </location>
</feature>
<protein>
    <recommendedName>
        <fullName evidence="6">Luc7-like protein 3</fullName>
    </recommendedName>
</protein>
<evidence type="ECO:0000313" key="5">
    <source>
        <dbReference type="Proteomes" id="UP000006727"/>
    </source>
</evidence>
<reference evidence="4" key="3">
    <citation type="submission" date="2020-12" db="UniProtKB">
        <authorList>
            <consortium name="EnsemblPlants"/>
        </authorList>
    </citation>
    <scope>IDENTIFICATION</scope>
</reference>
<dbReference type="PaxDb" id="3218-PP1S22_221V6.1"/>
<name>A0A2K1L3C3_PHYPA</name>
<dbReference type="PANTHER" id="PTHR12375">
    <property type="entry name" value="RNA-BINDING PROTEIN LUC7-RELATED"/>
    <property type="match status" value="1"/>
</dbReference>
<dbReference type="InterPro" id="IPR004882">
    <property type="entry name" value="Luc7-rel"/>
</dbReference>
<dbReference type="Gramene" id="Pp3c2_28450V3.1">
    <property type="protein sequence ID" value="Pp3c2_28450V3.1"/>
    <property type="gene ID" value="Pp3c2_28450"/>
</dbReference>
<dbReference type="Proteomes" id="UP000006727">
    <property type="component" value="Chromosome 2"/>
</dbReference>
<dbReference type="OMA" id="PCTRIHD"/>